<dbReference type="InterPro" id="IPR009843">
    <property type="entry name" value="DUF1403"/>
</dbReference>
<reference evidence="1 2" key="1">
    <citation type="submission" date="2019-12" db="EMBL/GenBank/DDBJ databases">
        <title>Maritimibacter sp. nov. sp. isolated from sea sand.</title>
        <authorList>
            <person name="Kim J."/>
            <person name="Jeong S.E."/>
            <person name="Jung H.S."/>
            <person name="Jeon C.O."/>
        </authorList>
    </citation>
    <scope>NUCLEOTIDE SEQUENCE [LARGE SCALE GENOMIC DNA]</scope>
    <source>
        <strain evidence="1 2">DP07</strain>
    </source>
</reference>
<organism evidence="1 2">
    <name type="scientific">Maritimibacter harenae</name>
    <dbReference type="NCBI Taxonomy" id="2606218"/>
    <lineage>
        <taxon>Bacteria</taxon>
        <taxon>Pseudomonadati</taxon>
        <taxon>Pseudomonadota</taxon>
        <taxon>Alphaproteobacteria</taxon>
        <taxon>Rhodobacterales</taxon>
        <taxon>Roseobacteraceae</taxon>
        <taxon>Maritimibacter</taxon>
    </lineage>
</organism>
<sequence>MTFVRSDPNEEALNPPRLPSWALRGAADTLDDVAFLSGAALGALHLLVADRALPQTLLRDRLALGAAEACVAWQGRPERAAELRDAVHLARPGDALGPAGEVLAVWRRVVARPASTRSLARALPNVTSEAIEDWMTTGQGGPVARAAGVLEAVLADRPRDEVTALALAEATLSRALGWSHVTPVITAALPSRALRRTGEDLRLACHRAARAGAGRVAQQAVELGRAGARLEAVAPKLRAKGAGQAVALFFENDALAPAALTHLMSDRAARRLCDRLVALGAVRELTGRDTFRLYGV</sequence>
<evidence type="ECO:0000313" key="2">
    <source>
        <dbReference type="Proteomes" id="UP000467322"/>
    </source>
</evidence>
<dbReference type="Pfam" id="PF07183">
    <property type="entry name" value="DUF1403"/>
    <property type="match status" value="1"/>
</dbReference>
<dbReference type="AlphaFoldDB" id="A0A845M888"/>
<dbReference type="Proteomes" id="UP000467322">
    <property type="component" value="Unassembled WGS sequence"/>
</dbReference>
<gene>
    <name evidence="1" type="ORF">GQE99_12130</name>
</gene>
<dbReference type="EMBL" id="WTUX01000014">
    <property type="protein sequence ID" value="MZR13763.1"/>
    <property type="molecule type" value="Genomic_DNA"/>
</dbReference>
<protein>
    <submittedName>
        <fullName evidence="1">DUF1403 family protein</fullName>
    </submittedName>
</protein>
<accession>A0A845M888</accession>
<keyword evidence="2" id="KW-1185">Reference proteome</keyword>
<proteinExistence type="predicted"/>
<dbReference type="RefSeq" id="WP_161351897.1">
    <property type="nucleotide sequence ID" value="NZ_WTUX01000014.1"/>
</dbReference>
<name>A0A845M888_9RHOB</name>
<evidence type="ECO:0000313" key="1">
    <source>
        <dbReference type="EMBL" id="MZR13763.1"/>
    </source>
</evidence>
<comment type="caution">
    <text evidence="1">The sequence shown here is derived from an EMBL/GenBank/DDBJ whole genome shotgun (WGS) entry which is preliminary data.</text>
</comment>